<gene>
    <name evidence="2" type="ORF">AB664_02215</name>
</gene>
<protein>
    <submittedName>
        <fullName evidence="2">Uncharacterized protein</fullName>
    </submittedName>
</protein>
<reference evidence="2" key="1">
    <citation type="submission" date="2016-02" db="EMBL/GenBank/DDBJ databases">
        <title>Genomic sequences of Ochrobactrum anthropi.</title>
        <authorList>
            <person name="Chudasama K.S."/>
            <person name="Thaker V.S."/>
        </authorList>
    </citation>
    <scope>NUCLEOTIDE SEQUENCE [LARGE SCALE GENOMIC DNA]</scope>
    <source>
        <strain evidence="2">SUBG007</strain>
    </source>
</reference>
<name>A0A656Z5V0_BRUAN</name>
<comment type="caution">
    <text evidence="2">The sequence shown here is derived from an EMBL/GenBank/DDBJ whole genome shotgun (WGS) entry which is preliminary data.</text>
</comment>
<sequence length="65" mass="7042">MARPGGVDFRDECGGEQVLRTNLLWFASERPILIADWLSPVRGKETGGEGKLALGGNELISEDRG</sequence>
<organism evidence="2">
    <name type="scientific">Brucella anthropi</name>
    <name type="common">Ochrobactrum anthropi</name>
    <dbReference type="NCBI Taxonomy" id="529"/>
    <lineage>
        <taxon>Bacteria</taxon>
        <taxon>Pseudomonadati</taxon>
        <taxon>Pseudomonadota</taxon>
        <taxon>Alphaproteobacteria</taxon>
        <taxon>Hyphomicrobiales</taxon>
        <taxon>Brucellaceae</taxon>
        <taxon>Brucella/Ochrobactrum group</taxon>
        <taxon>Brucella</taxon>
    </lineage>
</organism>
<dbReference type="EMBL" id="LUAY01007308">
    <property type="protein sequence ID" value="KYB44875.1"/>
    <property type="molecule type" value="Genomic_DNA"/>
</dbReference>
<evidence type="ECO:0000256" key="1">
    <source>
        <dbReference type="SAM" id="MobiDB-lite"/>
    </source>
</evidence>
<evidence type="ECO:0000313" key="2">
    <source>
        <dbReference type="EMBL" id="KYB44875.1"/>
    </source>
</evidence>
<proteinExistence type="predicted"/>
<dbReference type="AlphaFoldDB" id="A0A656Z5V0"/>
<accession>A0A656Z5V0</accession>
<feature type="region of interest" description="Disordered" evidence="1">
    <location>
        <begin position="46"/>
        <end position="65"/>
    </location>
</feature>